<dbReference type="RefSeq" id="WP_213040827.1">
    <property type="nucleotide sequence ID" value="NZ_CAJNBJ010000001.1"/>
</dbReference>
<dbReference type="EMBL" id="CAJNBJ010000001">
    <property type="protein sequence ID" value="CAE6707098.1"/>
    <property type="molecule type" value="Genomic_DNA"/>
</dbReference>
<evidence type="ECO:0008006" key="3">
    <source>
        <dbReference type="Google" id="ProtNLM"/>
    </source>
</evidence>
<proteinExistence type="predicted"/>
<name>A0ABM8QNQ7_9BACT</name>
<gene>
    <name evidence="1" type="ORF">NSPZN2_11031</name>
</gene>
<reference evidence="1 2" key="1">
    <citation type="submission" date="2021-02" db="EMBL/GenBank/DDBJ databases">
        <authorList>
            <person name="Han P."/>
        </authorList>
    </citation>
    <scope>NUCLEOTIDE SEQUENCE [LARGE SCALE GENOMIC DNA]</scope>
    <source>
        <strain evidence="1">Candidatus Nitrospira sp. ZN2</strain>
    </source>
</reference>
<protein>
    <recommendedName>
        <fullName evidence="3">DUF2188 domain-containing protein</fullName>
    </recommendedName>
</protein>
<evidence type="ECO:0000313" key="1">
    <source>
        <dbReference type="EMBL" id="CAE6707098.1"/>
    </source>
</evidence>
<comment type="caution">
    <text evidence="1">The sequence shown here is derived from an EMBL/GenBank/DDBJ whole genome shotgun (WGS) entry which is preliminary data.</text>
</comment>
<evidence type="ECO:0000313" key="2">
    <source>
        <dbReference type="Proteomes" id="UP000675880"/>
    </source>
</evidence>
<sequence>MANLKKFSLTFDQKNDDWALKNLDSGRTLRRFDTKADATKGGVLKNVIGVEGGSVKIHKVNGRFDEERTFPGSKDPHSSKG</sequence>
<dbReference type="Pfam" id="PF09954">
    <property type="entry name" value="DUF2188"/>
    <property type="match status" value="1"/>
</dbReference>
<organism evidence="1 2">
    <name type="scientific">Nitrospira defluvii</name>
    <dbReference type="NCBI Taxonomy" id="330214"/>
    <lineage>
        <taxon>Bacteria</taxon>
        <taxon>Pseudomonadati</taxon>
        <taxon>Nitrospirota</taxon>
        <taxon>Nitrospiria</taxon>
        <taxon>Nitrospirales</taxon>
        <taxon>Nitrospiraceae</taxon>
        <taxon>Nitrospira</taxon>
    </lineage>
</organism>
<dbReference type="InterPro" id="IPR018691">
    <property type="entry name" value="DUF2188"/>
</dbReference>
<keyword evidence="2" id="KW-1185">Reference proteome</keyword>
<dbReference type="Proteomes" id="UP000675880">
    <property type="component" value="Unassembled WGS sequence"/>
</dbReference>
<accession>A0ABM8QNQ7</accession>